<dbReference type="Proteomes" id="UP000003113">
    <property type="component" value="Unassembled WGS sequence"/>
</dbReference>
<protein>
    <submittedName>
        <fullName evidence="1">Uncharacterized protein</fullName>
    </submittedName>
</protein>
<keyword evidence="2" id="KW-1185">Reference proteome</keyword>
<dbReference type="InterPro" id="IPR006311">
    <property type="entry name" value="TAT_signal"/>
</dbReference>
<dbReference type="RefSeq" id="WP_008158197.1">
    <property type="nucleotide sequence ID" value="NZ_AGUF01000008.1"/>
</dbReference>
<dbReference type="PATRIC" id="fig|477184.5.peg.325"/>
<evidence type="ECO:0000313" key="2">
    <source>
        <dbReference type="Proteomes" id="UP000003113"/>
    </source>
</evidence>
<dbReference type="EMBL" id="AGUF01000008">
    <property type="protein sequence ID" value="EHK68163.1"/>
    <property type="molecule type" value="Genomic_DNA"/>
</dbReference>
<organism evidence="1 2">
    <name type="scientific">Achromobacter arsenitoxydans SY8</name>
    <dbReference type="NCBI Taxonomy" id="477184"/>
    <lineage>
        <taxon>Bacteria</taxon>
        <taxon>Pseudomonadati</taxon>
        <taxon>Pseudomonadota</taxon>
        <taxon>Betaproteobacteria</taxon>
        <taxon>Burkholderiales</taxon>
        <taxon>Alcaligenaceae</taxon>
        <taxon>Achromobacter</taxon>
    </lineage>
</organism>
<dbReference type="PROSITE" id="PS51318">
    <property type="entry name" value="TAT"/>
    <property type="match status" value="1"/>
</dbReference>
<evidence type="ECO:0000313" key="1">
    <source>
        <dbReference type="EMBL" id="EHK68163.1"/>
    </source>
</evidence>
<sequence length="44" mass="4712">MSTATLSRRTALLLLAVVVLAWGFTWGVSKPAFSSGAEAPLRDY</sequence>
<name>H0F0Q6_9BURK</name>
<gene>
    <name evidence="1" type="ORF">KYC_01689</name>
</gene>
<reference evidence="1 2" key="1">
    <citation type="journal article" date="2012" name="J. Bacteriol.">
        <title>Genome sequence of the highly efficient arsenite-oxidizing bacterium Achromobacter arsenitoxydans SY8.</title>
        <authorList>
            <person name="Li X."/>
            <person name="Hu Y."/>
            <person name="Gong J."/>
            <person name="Lin Y."/>
            <person name="Johnstone L."/>
            <person name="Rensing C."/>
            <person name="Wang G."/>
        </authorList>
    </citation>
    <scope>NUCLEOTIDE SEQUENCE [LARGE SCALE GENOMIC DNA]</scope>
    <source>
        <strain evidence="1 2">SY8</strain>
    </source>
</reference>
<proteinExistence type="predicted"/>
<dbReference type="AlphaFoldDB" id="H0F0Q6"/>
<dbReference type="STRING" id="477184.KYC_01689"/>
<comment type="caution">
    <text evidence="1">The sequence shown here is derived from an EMBL/GenBank/DDBJ whole genome shotgun (WGS) entry which is preliminary data.</text>
</comment>
<accession>H0F0Q6</accession>